<organism evidence="2 3">
    <name type="scientific">Ascidiaceihabitans donghaensis</name>
    <dbReference type="NCBI Taxonomy" id="1510460"/>
    <lineage>
        <taxon>Bacteria</taxon>
        <taxon>Pseudomonadati</taxon>
        <taxon>Pseudomonadota</taxon>
        <taxon>Alphaproteobacteria</taxon>
        <taxon>Rhodobacterales</taxon>
        <taxon>Paracoccaceae</taxon>
        <taxon>Ascidiaceihabitans</taxon>
    </lineage>
</organism>
<proteinExistence type="predicted"/>
<dbReference type="EMBL" id="OMOR01000001">
    <property type="protein sequence ID" value="SPH19918.1"/>
    <property type="molecule type" value="Genomic_DNA"/>
</dbReference>
<dbReference type="Proteomes" id="UP000244880">
    <property type="component" value="Unassembled WGS sequence"/>
</dbReference>
<evidence type="ECO:0000256" key="1">
    <source>
        <dbReference type="SAM" id="Phobius"/>
    </source>
</evidence>
<feature type="transmembrane region" description="Helical" evidence="1">
    <location>
        <begin position="28"/>
        <end position="51"/>
    </location>
</feature>
<gene>
    <name evidence="2" type="ORF">ASD8599_00658</name>
</gene>
<dbReference type="RefSeq" id="WP_108827203.1">
    <property type="nucleotide sequence ID" value="NZ_OMOR01000001.1"/>
</dbReference>
<keyword evidence="1" id="KW-0812">Transmembrane</keyword>
<keyword evidence="1" id="KW-1133">Transmembrane helix</keyword>
<keyword evidence="3" id="KW-1185">Reference proteome</keyword>
<protein>
    <submittedName>
        <fullName evidence="2">Uncharacterized protein</fullName>
    </submittedName>
</protein>
<keyword evidence="1" id="KW-0472">Membrane</keyword>
<dbReference type="OrthoDB" id="7874126at2"/>
<dbReference type="AlphaFoldDB" id="A0A2R8BAL5"/>
<reference evidence="2 3" key="1">
    <citation type="submission" date="2018-03" db="EMBL/GenBank/DDBJ databases">
        <authorList>
            <person name="Keele B.F."/>
        </authorList>
    </citation>
    <scope>NUCLEOTIDE SEQUENCE [LARGE SCALE GENOMIC DNA]</scope>
    <source>
        <strain evidence="2 3">CECT 8599</strain>
    </source>
</reference>
<evidence type="ECO:0000313" key="2">
    <source>
        <dbReference type="EMBL" id="SPH19918.1"/>
    </source>
</evidence>
<name>A0A2R8BAL5_9RHOB</name>
<accession>A0A2R8BAL5</accession>
<evidence type="ECO:0000313" key="3">
    <source>
        <dbReference type="Proteomes" id="UP000244880"/>
    </source>
</evidence>
<sequence>MRIDRAGIIGNSEFDLNLWLLLLMSSRLAFPIVFGSFVLTALVGVAAVLLLRACALPLPFLNTYLSACAAPSEIATAQALDASMGQGLDLQRRIFELERELAARQCVKAPPDPTAPMTDEAWNAQDLEMLYGCWALDTTYRTRDVDTGEIRSYAQWQMCFDAHGNGTQTMQSNDGVTCEGTVRAEFSGGGLQFIEPGNLACGDTGYIHKRQITCTQDGAGAICETLQPETGGKATVGFDRAPPPQ</sequence>